<feature type="compositionally biased region" description="Low complexity" evidence="1">
    <location>
        <begin position="53"/>
        <end position="63"/>
    </location>
</feature>
<organism evidence="2 3">
    <name type="scientific">Ficus carica</name>
    <name type="common">Common fig</name>
    <dbReference type="NCBI Taxonomy" id="3494"/>
    <lineage>
        <taxon>Eukaryota</taxon>
        <taxon>Viridiplantae</taxon>
        <taxon>Streptophyta</taxon>
        <taxon>Embryophyta</taxon>
        <taxon>Tracheophyta</taxon>
        <taxon>Spermatophyta</taxon>
        <taxon>Magnoliopsida</taxon>
        <taxon>eudicotyledons</taxon>
        <taxon>Gunneridae</taxon>
        <taxon>Pentapetalae</taxon>
        <taxon>rosids</taxon>
        <taxon>fabids</taxon>
        <taxon>Rosales</taxon>
        <taxon>Moraceae</taxon>
        <taxon>Ficeae</taxon>
        <taxon>Ficus</taxon>
    </lineage>
</organism>
<feature type="compositionally biased region" description="Pro residues" evidence="1">
    <location>
        <begin position="84"/>
        <end position="94"/>
    </location>
</feature>
<dbReference type="Proteomes" id="UP001187192">
    <property type="component" value="Unassembled WGS sequence"/>
</dbReference>
<gene>
    <name evidence="2" type="ORF">TIFTF001_016834</name>
</gene>
<reference evidence="2" key="1">
    <citation type="submission" date="2023-07" db="EMBL/GenBank/DDBJ databases">
        <title>draft genome sequence of fig (Ficus carica).</title>
        <authorList>
            <person name="Takahashi T."/>
            <person name="Nishimura K."/>
        </authorList>
    </citation>
    <scope>NUCLEOTIDE SEQUENCE</scope>
</reference>
<protein>
    <submittedName>
        <fullName evidence="2">Uncharacterized protein</fullName>
    </submittedName>
</protein>
<keyword evidence="3" id="KW-1185">Reference proteome</keyword>
<feature type="region of interest" description="Disordered" evidence="1">
    <location>
        <begin position="1"/>
        <end position="94"/>
    </location>
</feature>
<proteinExistence type="predicted"/>
<dbReference type="AlphaFoldDB" id="A0AA88AK74"/>
<evidence type="ECO:0000313" key="3">
    <source>
        <dbReference type="Proteomes" id="UP001187192"/>
    </source>
</evidence>
<dbReference type="EMBL" id="BTGU01000026">
    <property type="protein sequence ID" value="GMN47653.1"/>
    <property type="molecule type" value="Genomic_DNA"/>
</dbReference>
<accession>A0AA88AK74</accession>
<evidence type="ECO:0000313" key="2">
    <source>
        <dbReference type="EMBL" id="GMN47653.1"/>
    </source>
</evidence>
<name>A0AA88AK74_FICCA</name>
<sequence>MAIDLSRSPAQMSYPLLPSLNLPDMTPPPFAAPDLCDPTPTSSQEQFRHSYPKKSNVVSHSSPSPSPSKLHHASQPPSHSQNPFFPPSSVTPPS</sequence>
<evidence type="ECO:0000256" key="1">
    <source>
        <dbReference type="SAM" id="MobiDB-lite"/>
    </source>
</evidence>
<comment type="caution">
    <text evidence="2">The sequence shown here is derived from an EMBL/GenBank/DDBJ whole genome shotgun (WGS) entry which is preliminary data.</text>
</comment>